<dbReference type="EMBL" id="CZPZ01000031">
    <property type="protein sequence ID" value="CUS37993.1"/>
    <property type="molecule type" value="Genomic_DNA"/>
</dbReference>
<dbReference type="InterPro" id="IPR037401">
    <property type="entry name" value="SnoaL-like"/>
</dbReference>
<evidence type="ECO:0000313" key="5">
    <source>
        <dbReference type="Proteomes" id="UP000198736"/>
    </source>
</evidence>
<sequence length="291" mass="32481">MPRRGSFACGSLLLLIGFATVASAGDPLDPETAIRQMVRANAEKDLPTLSRLMAHDADIVSYTVGGRKYIGWPEFEREMREEFINTQKIEIPITELKVWTKGDLAWFTMELDYTRYVGEGSAVKRTVLPLRETGVLERRAGRWQLLSWHESFRSAQPGGPLASPSPAAGSQKLVSSAAVALPDVSGEWDILEVEDDKRYKATLDKSGNGPYTQQGGRFTTTKIENRLWQGTWHQPGNDREGGFEVLLSEDGTQAKGIWWYTRVDTRKNIPPKEHGGTYHWKKVTSSPASGQ</sequence>
<dbReference type="Pfam" id="PF13474">
    <property type="entry name" value="SnoaL_3"/>
    <property type="match status" value="1"/>
</dbReference>
<evidence type="ECO:0000256" key="1">
    <source>
        <dbReference type="SAM" id="MobiDB-lite"/>
    </source>
</evidence>
<dbReference type="SUPFAM" id="SSF54427">
    <property type="entry name" value="NTF2-like"/>
    <property type="match status" value="1"/>
</dbReference>
<dbReference type="Proteomes" id="UP000198736">
    <property type="component" value="Unassembled WGS sequence"/>
</dbReference>
<evidence type="ECO:0000313" key="4">
    <source>
        <dbReference type="EMBL" id="CUS37993.1"/>
    </source>
</evidence>
<feature type="signal peptide" evidence="2">
    <location>
        <begin position="1"/>
        <end position="24"/>
    </location>
</feature>
<evidence type="ECO:0000259" key="3">
    <source>
        <dbReference type="Pfam" id="PF13474"/>
    </source>
</evidence>
<dbReference type="AlphaFoldDB" id="A0A0S4LM08"/>
<feature type="region of interest" description="Disordered" evidence="1">
    <location>
        <begin position="270"/>
        <end position="291"/>
    </location>
</feature>
<keyword evidence="5" id="KW-1185">Reference proteome</keyword>
<organism evidence="4 5">
    <name type="scientific">Candidatus Nitrospira nitrificans</name>
    <dbReference type="NCBI Taxonomy" id="1742973"/>
    <lineage>
        <taxon>Bacteria</taxon>
        <taxon>Pseudomonadati</taxon>
        <taxon>Nitrospirota</taxon>
        <taxon>Nitrospiria</taxon>
        <taxon>Nitrospirales</taxon>
        <taxon>Nitrospiraceae</taxon>
        <taxon>Nitrospira</taxon>
    </lineage>
</organism>
<feature type="chain" id="PRO_5006624135" description="SnoaL-like domain-containing protein" evidence="2">
    <location>
        <begin position="25"/>
        <end position="291"/>
    </location>
</feature>
<accession>A0A0S4LM08</accession>
<dbReference type="STRING" id="1742973.COMA2_40133"/>
<protein>
    <recommendedName>
        <fullName evidence="3">SnoaL-like domain-containing protein</fullName>
    </recommendedName>
</protein>
<dbReference type="RefSeq" id="WP_175304633.1">
    <property type="nucleotide sequence ID" value="NZ_CZPZ01000031.1"/>
</dbReference>
<reference evidence="5" key="1">
    <citation type="submission" date="2015-10" db="EMBL/GenBank/DDBJ databases">
        <authorList>
            <person name="Luecker S."/>
            <person name="Luecker S."/>
        </authorList>
    </citation>
    <scope>NUCLEOTIDE SEQUENCE [LARGE SCALE GENOMIC DNA]</scope>
</reference>
<feature type="domain" description="SnoaL-like" evidence="3">
    <location>
        <begin position="32"/>
        <end position="152"/>
    </location>
</feature>
<keyword evidence="2" id="KW-0732">Signal</keyword>
<dbReference type="Gene3D" id="3.10.450.50">
    <property type="match status" value="1"/>
</dbReference>
<gene>
    <name evidence="4" type="ORF">COMA2_40133</name>
</gene>
<proteinExistence type="predicted"/>
<dbReference type="InterPro" id="IPR032710">
    <property type="entry name" value="NTF2-like_dom_sf"/>
</dbReference>
<name>A0A0S4LM08_9BACT</name>
<evidence type="ECO:0000256" key="2">
    <source>
        <dbReference type="SAM" id="SignalP"/>
    </source>
</evidence>